<gene>
    <name evidence="2" type="ORF">A7E06_24930</name>
</gene>
<dbReference type="EMBL" id="RSUV01000026">
    <property type="protein sequence ID" value="MIV46646.1"/>
    <property type="molecule type" value="Genomic_DNA"/>
</dbReference>
<keyword evidence="1" id="KW-0472">Membrane</keyword>
<accession>A0A402WM48</accession>
<sequence>MTTYTYALSRTERVWLLFSVTLLVSATFYGFLAGRFAGALSKPELSTYLLDLPVLLMISLSTGFMACGAGHYAVRVSIQKPGQREDCNG</sequence>
<proteinExistence type="predicted"/>
<keyword evidence="1" id="KW-1133">Transmembrane helix</keyword>
<evidence type="ECO:0000313" key="2">
    <source>
        <dbReference type="EMBL" id="MIV46646.1"/>
    </source>
</evidence>
<evidence type="ECO:0000256" key="1">
    <source>
        <dbReference type="SAM" id="Phobius"/>
    </source>
</evidence>
<protein>
    <submittedName>
        <fullName evidence="2">Uncharacterized protein</fullName>
    </submittedName>
</protein>
<dbReference type="Proteomes" id="UP000839530">
    <property type="component" value="Unassembled WGS sequence"/>
</dbReference>
<dbReference type="AlphaFoldDB" id="A0A402WM48"/>
<feature type="transmembrane region" description="Helical" evidence="1">
    <location>
        <begin position="14"/>
        <end position="32"/>
    </location>
</feature>
<comment type="caution">
    <text evidence="2">The sequence shown here is derived from an EMBL/GenBank/DDBJ whole genome shotgun (WGS) entry which is preliminary data.</text>
</comment>
<feature type="transmembrane region" description="Helical" evidence="1">
    <location>
        <begin position="52"/>
        <end position="74"/>
    </location>
</feature>
<name>A0A402WM48_SALER</name>
<organism evidence="2">
    <name type="scientific">Salmonella enterica</name>
    <name type="common">Salmonella choleraesuis</name>
    <dbReference type="NCBI Taxonomy" id="28901"/>
    <lineage>
        <taxon>Bacteria</taxon>
        <taxon>Pseudomonadati</taxon>
        <taxon>Pseudomonadota</taxon>
        <taxon>Gammaproteobacteria</taxon>
        <taxon>Enterobacterales</taxon>
        <taxon>Enterobacteriaceae</taxon>
        <taxon>Salmonella</taxon>
    </lineage>
</organism>
<reference evidence="2" key="1">
    <citation type="submission" date="2018-07" db="EMBL/GenBank/DDBJ databases">
        <authorList>
            <consortium name="GenomeTrakr network: Whole genome sequencing for foodborne pathogen traceback"/>
        </authorList>
    </citation>
    <scope>NUCLEOTIDE SEQUENCE [LARGE SCALE GENOMIC DNA]</scope>
    <source>
        <strain evidence="2">CFSAN048114</strain>
    </source>
</reference>
<keyword evidence="1" id="KW-0812">Transmembrane</keyword>